<dbReference type="Gene3D" id="3.40.190.10">
    <property type="entry name" value="Periplasmic binding protein-like II"/>
    <property type="match status" value="2"/>
</dbReference>
<organism evidence="2 3">
    <name type="scientific">Dehalobacter restrictus</name>
    <dbReference type="NCBI Taxonomy" id="55583"/>
    <lineage>
        <taxon>Bacteria</taxon>
        <taxon>Bacillati</taxon>
        <taxon>Bacillota</taxon>
        <taxon>Clostridia</taxon>
        <taxon>Eubacteriales</taxon>
        <taxon>Desulfitobacteriaceae</taxon>
        <taxon>Dehalobacter</taxon>
    </lineage>
</organism>
<dbReference type="InterPro" id="IPR015168">
    <property type="entry name" value="SsuA/THI5"/>
</dbReference>
<dbReference type="EMBL" id="CP046996">
    <property type="protein sequence ID" value="QHA00301.1"/>
    <property type="molecule type" value="Genomic_DNA"/>
</dbReference>
<name>A0A857DHX7_9FIRM</name>
<evidence type="ECO:0000259" key="1">
    <source>
        <dbReference type="Pfam" id="PF09084"/>
    </source>
</evidence>
<accession>A0A857DHX7</accession>
<sequence length="337" mass="37683">MKTKKILVTFIVLLLILTVTLSGCSKQAEQNSVQNNQPVKLTLMLDWTPNTNHTGLFVAQDKGYFKDQGLEVNIVNPSSQGTLEQLVATGKVDFGISAQEQVTSARLSDLPLVSLATIIQHNTSGFVSLRSKNILTAKDFEGKTYGGWGLPSETAILTALMQKENADFSKINMVNIGETDQLASLNSNIDLTWIFYGWTGIQAEIRGQELNMIWLKDIDPALDYYTPVIVSNEEMIQSNPDTVRKMMQAIGAGYEYAIGNPEESAEILIKYAPESDPEMIKRSQAWLSPQYKADAKQWGVQKATVWENYSKWLYDNKLVTKMMDSSKAFTNDFLPTR</sequence>
<dbReference type="Proteomes" id="UP000430508">
    <property type="component" value="Chromosome"/>
</dbReference>
<proteinExistence type="predicted"/>
<dbReference type="GO" id="GO:0009228">
    <property type="term" value="P:thiamine biosynthetic process"/>
    <property type="evidence" value="ECO:0007669"/>
    <property type="project" value="InterPro"/>
</dbReference>
<reference evidence="2 3" key="1">
    <citation type="submission" date="2019-12" db="EMBL/GenBank/DDBJ databases">
        <title>Sequence classification of anaerobic respiratory reductive dehalogenases: First we see many, then we see few.</title>
        <authorList>
            <person name="Molenda O."/>
            <person name="Puentes Jacome L.A."/>
            <person name="Cao X."/>
            <person name="Nesbo C.L."/>
            <person name="Tang S."/>
            <person name="Morson N."/>
            <person name="Patron J."/>
            <person name="Lomheim L."/>
            <person name="Wishart D.S."/>
            <person name="Edwards E.A."/>
        </authorList>
    </citation>
    <scope>NUCLEOTIDE SEQUENCE [LARGE SCALE GENOMIC DNA]</scope>
    <source>
        <strain evidence="2 3">12DCA</strain>
    </source>
</reference>
<dbReference type="PANTHER" id="PTHR31528">
    <property type="entry name" value="4-AMINO-5-HYDROXYMETHYL-2-METHYLPYRIMIDINE PHOSPHATE SYNTHASE THI11-RELATED"/>
    <property type="match status" value="1"/>
</dbReference>
<evidence type="ECO:0000313" key="2">
    <source>
        <dbReference type="EMBL" id="QHA00301.1"/>
    </source>
</evidence>
<dbReference type="PANTHER" id="PTHR31528:SF3">
    <property type="entry name" value="THIAMINE BIOSYNTHESIS PROTEIN HI_0357-RELATED"/>
    <property type="match status" value="1"/>
</dbReference>
<protein>
    <submittedName>
        <fullName evidence="2">ABC transporter substrate-binding protein</fullName>
    </submittedName>
</protein>
<dbReference type="Pfam" id="PF09084">
    <property type="entry name" value="NMT1"/>
    <property type="match status" value="1"/>
</dbReference>
<dbReference type="AlphaFoldDB" id="A0A857DHX7"/>
<gene>
    <name evidence="2" type="ORF">GQ588_06445</name>
</gene>
<dbReference type="PROSITE" id="PS51257">
    <property type="entry name" value="PROKAR_LIPOPROTEIN"/>
    <property type="match status" value="1"/>
</dbReference>
<feature type="domain" description="SsuA/THI5-like" evidence="1">
    <location>
        <begin position="50"/>
        <end position="263"/>
    </location>
</feature>
<dbReference type="SUPFAM" id="SSF53850">
    <property type="entry name" value="Periplasmic binding protein-like II"/>
    <property type="match status" value="1"/>
</dbReference>
<evidence type="ECO:0000313" key="3">
    <source>
        <dbReference type="Proteomes" id="UP000430508"/>
    </source>
</evidence>
<dbReference type="RefSeq" id="WP_019225749.1">
    <property type="nucleotide sequence ID" value="NZ_CP046996.1"/>
</dbReference>
<dbReference type="InterPro" id="IPR027939">
    <property type="entry name" value="NMT1/THI5"/>
</dbReference>